<evidence type="ECO:0000313" key="4">
    <source>
        <dbReference type="Proteomes" id="UP000827092"/>
    </source>
</evidence>
<proteinExistence type="predicted"/>
<name>A0AAV6TSX6_9ARAC</name>
<reference evidence="2 4" key="1">
    <citation type="journal article" date="2022" name="Nat. Ecol. Evol.">
        <title>A masculinizing supergene underlies an exaggerated male reproductive morph in a spider.</title>
        <authorList>
            <person name="Hendrickx F."/>
            <person name="De Corte Z."/>
            <person name="Sonet G."/>
            <person name="Van Belleghem S.M."/>
            <person name="Kostlbacher S."/>
            <person name="Vangestel C."/>
        </authorList>
    </citation>
    <scope>NUCLEOTIDE SEQUENCE [LARGE SCALE GENOMIC DNA]</scope>
    <source>
        <strain evidence="2">W744_W776</strain>
    </source>
</reference>
<feature type="compositionally biased region" description="Basic and acidic residues" evidence="1">
    <location>
        <begin position="133"/>
        <end position="142"/>
    </location>
</feature>
<dbReference type="EMBL" id="JAFNEN010001048">
    <property type="protein sequence ID" value="KAG8175237.1"/>
    <property type="molecule type" value="Genomic_DNA"/>
</dbReference>
<dbReference type="EMBL" id="JAFNEN010001190">
    <property type="protein sequence ID" value="KAG8174534.1"/>
    <property type="molecule type" value="Genomic_DNA"/>
</dbReference>
<keyword evidence="4" id="KW-1185">Reference proteome</keyword>
<accession>A0AAV6TSX6</accession>
<protein>
    <submittedName>
        <fullName evidence="2">Uncharacterized protein</fullName>
    </submittedName>
</protein>
<feature type="region of interest" description="Disordered" evidence="1">
    <location>
        <begin position="133"/>
        <end position="159"/>
    </location>
</feature>
<evidence type="ECO:0000313" key="3">
    <source>
        <dbReference type="EMBL" id="KAG8175237.1"/>
    </source>
</evidence>
<gene>
    <name evidence="2" type="ORF">JTE90_010602</name>
    <name evidence="3" type="ORF">JTE90_022660</name>
</gene>
<dbReference type="AlphaFoldDB" id="A0AAV6TSX6"/>
<sequence>MSTPKNNSAISKVWPARDPDKPRPVAVSIFLSLWKTLDGFRPEKYASDNHPRSSPRWNKMANHDECHKDYIECILSREQQNLQAAALHVLRTLDEVCNVYSEPLWLLERQVFRGLWRNMEECIRFMLLHLKPPPEDRDWERNPEEEEVAEGETRDRSKK</sequence>
<comment type="caution">
    <text evidence="2">The sequence shown here is derived from an EMBL/GenBank/DDBJ whole genome shotgun (WGS) entry which is preliminary data.</text>
</comment>
<evidence type="ECO:0000256" key="1">
    <source>
        <dbReference type="SAM" id="MobiDB-lite"/>
    </source>
</evidence>
<evidence type="ECO:0000313" key="2">
    <source>
        <dbReference type="EMBL" id="KAG8174534.1"/>
    </source>
</evidence>
<organism evidence="2 4">
    <name type="scientific">Oedothorax gibbosus</name>
    <dbReference type="NCBI Taxonomy" id="931172"/>
    <lineage>
        <taxon>Eukaryota</taxon>
        <taxon>Metazoa</taxon>
        <taxon>Ecdysozoa</taxon>
        <taxon>Arthropoda</taxon>
        <taxon>Chelicerata</taxon>
        <taxon>Arachnida</taxon>
        <taxon>Araneae</taxon>
        <taxon>Araneomorphae</taxon>
        <taxon>Entelegynae</taxon>
        <taxon>Araneoidea</taxon>
        <taxon>Linyphiidae</taxon>
        <taxon>Erigoninae</taxon>
        <taxon>Oedothorax</taxon>
    </lineage>
</organism>
<dbReference type="Proteomes" id="UP000827092">
    <property type="component" value="Unassembled WGS sequence"/>
</dbReference>